<organism evidence="2 3">
    <name type="scientific">Diaporthe helianthi</name>
    <dbReference type="NCBI Taxonomy" id="158607"/>
    <lineage>
        <taxon>Eukaryota</taxon>
        <taxon>Fungi</taxon>
        <taxon>Dikarya</taxon>
        <taxon>Ascomycota</taxon>
        <taxon>Pezizomycotina</taxon>
        <taxon>Sordariomycetes</taxon>
        <taxon>Sordariomycetidae</taxon>
        <taxon>Diaporthales</taxon>
        <taxon>Diaporthaceae</taxon>
        <taxon>Diaporthe</taxon>
    </lineage>
</organism>
<dbReference type="AlphaFoldDB" id="A0A2P5I539"/>
<dbReference type="EMBL" id="MAVT02000253">
    <property type="protein sequence ID" value="POS77639.1"/>
    <property type="molecule type" value="Genomic_DNA"/>
</dbReference>
<name>A0A2P5I539_DIAHE</name>
<accession>A0A2P5I539</accession>
<evidence type="ECO:0000313" key="3">
    <source>
        <dbReference type="Proteomes" id="UP000094444"/>
    </source>
</evidence>
<evidence type="ECO:0000256" key="1">
    <source>
        <dbReference type="SAM" id="MobiDB-lite"/>
    </source>
</evidence>
<dbReference type="Proteomes" id="UP000094444">
    <property type="component" value="Unassembled WGS sequence"/>
</dbReference>
<keyword evidence="3" id="KW-1185">Reference proteome</keyword>
<reference evidence="2" key="1">
    <citation type="submission" date="2017-09" db="EMBL/GenBank/DDBJ databases">
        <title>Polyketide synthases of a Diaporthe helianthi virulent isolate.</title>
        <authorList>
            <person name="Baroncelli R."/>
        </authorList>
    </citation>
    <scope>NUCLEOTIDE SEQUENCE [LARGE SCALE GENOMIC DNA]</scope>
    <source>
        <strain evidence="2">7/96</strain>
    </source>
</reference>
<sequence>MSTRCERDGKQKKRGGKASDDEKPGSQSPSFTAGQDHKIQVSGRGGQNDYPELQDLKSKLQQEVTVMQCGRIAVENDSAHT</sequence>
<gene>
    <name evidence="2" type="ORF">DHEL01_v203975</name>
</gene>
<protein>
    <submittedName>
        <fullName evidence="2">Uncharacterized protein</fullName>
    </submittedName>
</protein>
<comment type="caution">
    <text evidence="2">The sequence shown here is derived from an EMBL/GenBank/DDBJ whole genome shotgun (WGS) entry which is preliminary data.</text>
</comment>
<feature type="region of interest" description="Disordered" evidence="1">
    <location>
        <begin position="1"/>
        <end position="51"/>
    </location>
</feature>
<dbReference type="InParanoid" id="A0A2P5I539"/>
<evidence type="ECO:0000313" key="2">
    <source>
        <dbReference type="EMBL" id="POS77639.1"/>
    </source>
</evidence>
<proteinExistence type="predicted"/>